<dbReference type="Proteomes" id="UP000440578">
    <property type="component" value="Unassembled WGS sequence"/>
</dbReference>
<gene>
    <name evidence="1" type="ORF">FJT64_021314</name>
</gene>
<sequence>MLSYPRLSTAGYPFSDQGYVGLPDPAAATAALYANLGGAYDMKDAPGPLPGLGAPSPYYSPYDPAAAAMYPYTNGPHRSIRAAPDPTIVV</sequence>
<reference evidence="1 2" key="1">
    <citation type="submission" date="2019-07" db="EMBL/GenBank/DDBJ databases">
        <title>Draft genome assembly of a fouling barnacle, Amphibalanus amphitrite (Darwin, 1854): The first reference genome for Thecostraca.</title>
        <authorList>
            <person name="Kim W."/>
        </authorList>
    </citation>
    <scope>NUCLEOTIDE SEQUENCE [LARGE SCALE GENOMIC DNA]</scope>
    <source>
        <strain evidence="1">SNU_AA5</strain>
        <tissue evidence="1">Soma without cirri and trophi</tissue>
    </source>
</reference>
<organism evidence="1 2">
    <name type="scientific">Amphibalanus amphitrite</name>
    <name type="common">Striped barnacle</name>
    <name type="synonym">Balanus amphitrite</name>
    <dbReference type="NCBI Taxonomy" id="1232801"/>
    <lineage>
        <taxon>Eukaryota</taxon>
        <taxon>Metazoa</taxon>
        <taxon>Ecdysozoa</taxon>
        <taxon>Arthropoda</taxon>
        <taxon>Crustacea</taxon>
        <taxon>Multicrustacea</taxon>
        <taxon>Cirripedia</taxon>
        <taxon>Thoracica</taxon>
        <taxon>Thoracicalcarea</taxon>
        <taxon>Balanomorpha</taxon>
        <taxon>Balanoidea</taxon>
        <taxon>Balanidae</taxon>
        <taxon>Amphibalaninae</taxon>
        <taxon>Amphibalanus</taxon>
    </lineage>
</organism>
<comment type="caution">
    <text evidence="1">The sequence shown here is derived from an EMBL/GenBank/DDBJ whole genome shotgun (WGS) entry which is preliminary data.</text>
</comment>
<protein>
    <submittedName>
        <fullName evidence="1">Uncharacterized protein</fullName>
    </submittedName>
</protein>
<accession>A0A6A4WPV2</accession>
<dbReference type="EMBL" id="VIIS01000588">
    <property type="protein sequence ID" value="KAF0307319.1"/>
    <property type="molecule type" value="Genomic_DNA"/>
</dbReference>
<evidence type="ECO:0000313" key="2">
    <source>
        <dbReference type="Proteomes" id="UP000440578"/>
    </source>
</evidence>
<dbReference type="AlphaFoldDB" id="A0A6A4WPV2"/>
<proteinExistence type="predicted"/>
<keyword evidence="2" id="KW-1185">Reference proteome</keyword>
<evidence type="ECO:0000313" key="1">
    <source>
        <dbReference type="EMBL" id="KAF0307319.1"/>
    </source>
</evidence>
<name>A0A6A4WPV2_AMPAM</name>